<dbReference type="PANTHER" id="PTHR12526">
    <property type="entry name" value="GLYCOSYLTRANSFERASE"/>
    <property type="match status" value="1"/>
</dbReference>
<reference key="1">
    <citation type="submission" date="2016-07" db="EMBL/GenBank/DDBJ databases">
        <title>Nontailed viruses are major unrecognized killers of bacteria in the ocean.</title>
        <authorList>
            <person name="Kauffman K."/>
            <person name="Hussain F."/>
            <person name="Yang J."/>
            <person name="Arevalo P."/>
            <person name="Brown J."/>
            <person name="Cutler M."/>
            <person name="Kelly L."/>
            <person name="Polz M.F."/>
        </authorList>
    </citation>
    <scope>NUCLEOTIDE SEQUENCE [LARGE SCALE GENOMIC DNA]</scope>
    <source>
        <strain>10N.261.52.F7</strain>
    </source>
</reference>
<accession>A0AB36XKR5</accession>
<dbReference type="RefSeq" id="WP_102279087.1">
    <property type="nucleotide sequence ID" value="NZ_JAJGZN020000005.1"/>
</dbReference>
<reference evidence="1" key="2">
    <citation type="submission" date="2016-07" db="EMBL/GenBank/DDBJ databases">
        <authorList>
            <person name="Kauffman K."/>
            <person name="Arevalo P."/>
            <person name="Polz M.F."/>
        </authorList>
    </citation>
    <scope>NUCLEOTIDE SEQUENCE</scope>
    <source>
        <strain evidence="1">10N.261.52.F7</strain>
    </source>
</reference>
<reference evidence="1" key="3">
    <citation type="journal article" date="2018" name="Nature">
        <title>A major lineage of non-tailed dsDNA viruses as unrecognized killers of marine bacteria.</title>
        <authorList>
            <person name="Kauffman K.M."/>
            <person name="Hussain F.A."/>
            <person name="Yang J."/>
            <person name="Arevalo P."/>
            <person name="Brown J.M."/>
            <person name="Chang W.K."/>
            <person name="VanInsberghe D."/>
            <person name="Elsherbini J."/>
            <person name="Sharma R.S."/>
            <person name="Cutler M.B."/>
            <person name="Kelly L."/>
            <person name="Polz M.F."/>
        </authorList>
    </citation>
    <scope>NUCLEOTIDE SEQUENCE</scope>
    <source>
        <strain evidence="1">10N.261.52.F7</strain>
    </source>
</reference>
<gene>
    <name evidence="1" type="ORF">BCT99_20205</name>
</gene>
<dbReference type="SUPFAM" id="SSF53756">
    <property type="entry name" value="UDP-Glycosyltransferase/glycogen phosphorylase"/>
    <property type="match status" value="1"/>
</dbReference>
<dbReference type="CDD" id="cd03801">
    <property type="entry name" value="GT4_PimA-like"/>
    <property type="match status" value="1"/>
</dbReference>
<dbReference type="Pfam" id="PF13692">
    <property type="entry name" value="Glyco_trans_1_4"/>
    <property type="match status" value="1"/>
</dbReference>
<dbReference type="EMBL" id="MCXM01000016">
    <property type="protein sequence ID" value="PMK46308.1"/>
    <property type="molecule type" value="Genomic_DNA"/>
</dbReference>
<evidence type="ECO:0008006" key="2">
    <source>
        <dbReference type="Google" id="ProtNLM"/>
    </source>
</evidence>
<dbReference type="Gene3D" id="3.40.50.2000">
    <property type="entry name" value="Glycogen Phosphorylase B"/>
    <property type="match status" value="2"/>
</dbReference>
<name>A0AB36XKR5_9VIBR</name>
<proteinExistence type="predicted"/>
<dbReference type="AlphaFoldDB" id="A0AB36XKR5"/>
<protein>
    <recommendedName>
        <fullName evidence="2">Glycosyl transferase family 1</fullName>
    </recommendedName>
</protein>
<organism evidence="1">
    <name type="scientific">Vibrio lentus</name>
    <dbReference type="NCBI Taxonomy" id="136468"/>
    <lineage>
        <taxon>Bacteria</taxon>
        <taxon>Pseudomonadati</taxon>
        <taxon>Pseudomonadota</taxon>
        <taxon>Gammaproteobacteria</taxon>
        <taxon>Vibrionales</taxon>
        <taxon>Vibrionaceae</taxon>
        <taxon>Vibrio</taxon>
    </lineage>
</organism>
<sequence>MKIAFLTKYSDLGASSRLRSYQYIPLLKEKGHSVKVYPFFDSNYLKSLYAGNKISKWSLLRFYFRRLINILRLSKFDVVVIEKECFPYLPSFFEMLAPLVNRSYIIDYDDAIFHNYDTGSAFKKAILSNKLDYLIRNSKVVHVGNDYLGNYMNSKGATTVKYLPTVVDFGRYNNAKIPKFSCKNDIVIGWIGSPSTTKYLVNLIPTLEMISKEFNIRLLAIGASPIESELLEIEVIEWTEDSEVASLSRIDVGVMPLNDSIWEQGKCGYKLIQYLALGKPVIASPIGVNNFIVDESVGFLASSESEWYEKIRFLVSNEDMRNNLGENGKRRVEQLFSLSVASEILNSSLEDIYEN</sequence>
<comment type="caution">
    <text evidence="1">The sequence shown here is derived from an EMBL/GenBank/DDBJ whole genome shotgun (WGS) entry which is preliminary data.</text>
</comment>
<evidence type="ECO:0000313" key="1">
    <source>
        <dbReference type="EMBL" id="PMK46308.1"/>
    </source>
</evidence>